<dbReference type="EMBL" id="KE375001">
    <property type="protein sequence ID" value="EPQ66254.1"/>
    <property type="molecule type" value="Genomic_DNA"/>
</dbReference>
<feature type="transmembrane region" description="Helical" evidence="1">
    <location>
        <begin position="156"/>
        <end position="181"/>
    </location>
</feature>
<dbReference type="PANTHER" id="PTHR35393">
    <property type="entry name" value="CHROMOSOME 1, WHOLE GENOME SHOTGUN SEQUENCE"/>
    <property type="match status" value="1"/>
</dbReference>
<feature type="domain" description="SigF-like NTF2-like" evidence="2">
    <location>
        <begin position="1"/>
        <end position="175"/>
    </location>
</feature>
<keyword evidence="1" id="KW-0812">Transmembrane</keyword>
<dbReference type="Proteomes" id="UP000053110">
    <property type="component" value="Unassembled WGS sequence"/>
</dbReference>
<reference evidence="3" key="2">
    <citation type="submission" date="2013-01" db="EMBL/GenBank/DDBJ databases">
        <title>The wheat powdery mildew genome reveals unique evolution of an obligate biotroph.</title>
        <authorList>
            <person name="Oberhaensli S."/>
            <person name="Wicker T."/>
            <person name="Keller B."/>
        </authorList>
    </citation>
    <scope>NUCLEOTIDE SEQUENCE</scope>
    <source>
        <strain evidence="3">96224</strain>
    </source>
</reference>
<evidence type="ECO:0000256" key="1">
    <source>
        <dbReference type="SAM" id="Phobius"/>
    </source>
</evidence>
<dbReference type="PANTHER" id="PTHR35393:SF1">
    <property type="entry name" value="SNOAL-LIKE DOMAIN-CONTAINING PROTEIN"/>
    <property type="match status" value="1"/>
</dbReference>
<reference evidence="5" key="1">
    <citation type="journal article" date="2013" name="Nat. Genet.">
        <title>The wheat powdery mildew genome shows the unique evolution of an obligate biotroph.</title>
        <authorList>
            <person name="Wicker T."/>
            <person name="Oberhaensli S."/>
            <person name="Parlange F."/>
            <person name="Buchmann J.P."/>
            <person name="Shatalina M."/>
            <person name="Roffler S."/>
            <person name="Ben-David R."/>
            <person name="Dolezel J."/>
            <person name="Simkova H."/>
            <person name="Schulze-Lefert P."/>
            <person name="Spanu P.D."/>
            <person name="Bruggmann R."/>
            <person name="Amselem J."/>
            <person name="Quesneville H."/>
            <person name="Ver Loren van Themaat E."/>
            <person name="Paape T."/>
            <person name="Shimizu K.K."/>
            <person name="Keller B."/>
        </authorList>
    </citation>
    <scope>NUCLEOTIDE SEQUENCE [LARGE SCALE GENOMIC DNA]</scope>
    <source>
        <strain evidence="5">96224</strain>
    </source>
</reference>
<evidence type="ECO:0000313" key="5">
    <source>
        <dbReference type="Proteomes" id="UP000053110"/>
    </source>
</evidence>
<dbReference type="HOGENOM" id="CLU_079426_0_0_1"/>
<keyword evidence="1" id="KW-0472">Membrane</keyword>
<dbReference type="InterPro" id="IPR057514">
    <property type="entry name" value="NTF2_SigF"/>
</dbReference>
<dbReference type="EMBL" id="UIGY01000029">
    <property type="protein sequence ID" value="SUZ08811.1"/>
    <property type="molecule type" value="Genomic_DNA"/>
</dbReference>
<dbReference type="OrthoDB" id="2344312at2759"/>
<proteinExistence type="predicted"/>
<evidence type="ECO:0000313" key="3">
    <source>
        <dbReference type="EMBL" id="EPQ66254.1"/>
    </source>
</evidence>
<organism evidence="4">
    <name type="scientific">Blumeria graminis f. sp. tritici 96224</name>
    <dbReference type="NCBI Taxonomy" id="1268274"/>
    <lineage>
        <taxon>Eukaryota</taxon>
        <taxon>Fungi</taxon>
        <taxon>Dikarya</taxon>
        <taxon>Ascomycota</taxon>
        <taxon>Pezizomycotina</taxon>
        <taxon>Leotiomycetes</taxon>
        <taxon>Erysiphales</taxon>
        <taxon>Erysiphaceae</taxon>
        <taxon>Blumeria</taxon>
    </lineage>
</organism>
<name>A0A061HK75_BLUGR</name>
<sequence length="198" mass="22701">MEKPDLEIANVILQLTEGAPRDQELALQRYFLPDAGLIHPLCRVPRFRDLPLPLLGLVDSRWVIGMIYRWYKILSPRVSLQVQRVVYDDKAAHLYCEVQQIFSPVFLPFYHASSHLTVKLQLQRDGPAGKYYIVTQEDLYQSTELVRFFGPGYSTLVFFLQLLVSYACVVGALLLAPITWLEQMTAEKSQQVNGVKMP</sequence>
<keyword evidence="1" id="KW-1133">Transmembrane helix</keyword>
<protein>
    <submittedName>
        <fullName evidence="4">Bgt-3585</fullName>
    </submittedName>
</protein>
<evidence type="ECO:0000259" key="2">
    <source>
        <dbReference type="Pfam" id="PF24840"/>
    </source>
</evidence>
<evidence type="ECO:0000313" key="4">
    <source>
        <dbReference type="EMBL" id="SUZ08811.1"/>
    </source>
</evidence>
<dbReference type="Pfam" id="PF24840">
    <property type="entry name" value="NTF2_SigF"/>
    <property type="match status" value="1"/>
</dbReference>
<accession>A0A061HK75</accession>
<gene>
    <name evidence="3" type="ORF">BGT96224_3585</name>
    <name evidence="4" type="ORF">BGT96224V2_LOCUS1982</name>
</gene>
<reference evidence="4" key="3">
    <citation type="submission" date="2018-07" db="EMBL/GenBank/DDBJ databases">
        <authorList>
            <person name="Quirk P.G."/>
            <person name="Krulwich T.A."/>
        </authorList>
    </citation>
    <scope>NUCLEOTIDE SEQUENCE</scope>
    <source>
        <strain evidence="4">96224</strain>
    </source>
</reference>
<dbReference type="AlphaFoldDB" id="A0A061HK75"/>